<feature type="region of interest" description="Disordered" evidence="1">
    <location>
        <begin position="97"/>
        <end position="129"/>
    </location>
</feature>
<evidence type="ECO:0000313" key="3">
    <source>
        <dbReference type="Proteomes" id="UP001530400"/>
    </source>
</evidence>
<sequence>MFAAAAARSRTAAALRHVRSKTQQVVTKRNMGGGGHWMEVSQPHTIAGEICGFFTWLWVFHRARLDGPVVLGLRHPWEHAEDPWAVKDHVDNLDGLQSEWENFSDKASNPGEDDDEEEEEEDEDDEDDE</sequence>
<evidence type="ECO:0000313" key="2">
    <source>
        <dbReference type="EMBL" id="KAL3790174.1"/>
    </source>
</evidence>
<accession>A0ABD3PR49</accession>
<dbReference type="PANTHER" id="PTHR36987:SF1">
    <property type="entry name" value="NADH DEHYDROGENASE [UBIQUINONE] 1 BETA SUBCOMPLEX SUBUNIT 2"/>
    <property type="match status" value="1"/>
</dbReference>
<dbReference type="InterPro" id="IPR044980">
    <property type="entry name" value="NDUFB2_plant/fungi"/>
</dbReference>
<protein>
    <submittedName>
        <fullName evidence="2">Uncharacterized protein</fullName>
    </submittedName>
</protein>
<dbReference type="AlphaFoldDB" id="A0ABD3PR49"/>
<dbReference type="EMBL" id="JALLPJ020000508">
    <property type="protein sequence ID" value="KAL3790174.1"/>
    <property type="molecule type" value="Genomic_DNA"/>
</dbReference>
<organism evidence="2 3">
    <name type="scientific">Cyclotella atomus</name>
    <dbReference type="NCBI Taxonomy" id="382360"/>
    <lineage>
        <taxon>Eukaryota</taxon>
        <taxon>Sar</taxon>
        <taxon>Stramenopiles</taxon>
        <taxon>Ochrophyta</taxon>
        <taxon>Bacillariophyta</taxon>
        <taxon>Coscinodiscophyceae</taxon>
        <taxon>Thalassiosirophycidae</taxon>
        <taxon>Stephanodiscales</taxon>
        <taxon>Stephanodiscaceae</taxon>
        <taxon>Cyclotella</taxon>
    </lineage>
</organism>
<evidence type="ECO:0000256" key="1">
    <source>
        <dbReference type="SAM" id="MobiDB-lite"/>
    </source>
</evidence>
<dbReference type="PANTHER" id="PTHR36987">
    <property type="entry name" value="NADH DEHYDROGENASE [UBIQUINONE] 1 BETA SUBCOMPLEX SUBUNIT 2-LIKE"/>
    <property type="match status" value="1"/>
</dbReference>
<keyword evidence="3" id="KW-1185">Reference proteome</keyword>
<name>A0ABD3PR49_9STRA</name>
<reference evidence="2 3" key="1">
    <citation type="submission" date="2024-10" db="EMBL/GenBank/DDBJ databases">
        <title>Updated reference genomes for cyclostephanoid diatoms.</title>
        <authorList>
            <person name="Roberts W.R."/>
            <person name="Alverson A.J."/>
        </authorList>
    </citation>
    <scope>NUCLEOTIDE SEQUENCE [LARGE SCALE GENOMIC DNA]</scope>
    <source>
        <strain evidence="2 3">AJA010-31</strain>
    </source>
</reference>
<feature type="compositionally biased region" description="Acidic residues" evidence="1">
    <location>
        <begin position="111"/>
        <end position="129"/>
    </location>
</feature>
<dbReference type="Proteomes" id="UP001530400">
    <property type="component" value="Unassembled WGS sequence"/>
</dbReference>
<gene>
    <name evidence="2" type="ORF">ACHAWO_012956</name>
</gene>
<comment type="caution">
    <text evidence="2">The sequence shown here is derived from an EMBL/GenBank/DDBJ whole genome shotgun (WGS) entry which is preliminary data.</text>
</comment>
<proteinExistence type="predicted"/>